<evidence type="ECO:0000256" key="29">
    <source>
        <dbReference type="ARBA" id="ARBA00044257"/>
    </source>
</evidence>
<dbReference type="InterPro" id="IPR015424">
    <property type="entry name" value="PyrdxlP-dep_Trfase"/>
</dbReference>
<evidence type="ECO:0000256" key="31">
    <source>
        <dbReference type="ARBA" id="ARBA00047892"/>
    </source>
</evidence>
<comment type="catalytic activity">
    <reaction evidence="32">
        <text>L-ornithine + glyoxylate = 5-amino-2-oxopentanoate + glycine</text>
        <dbReference type="Rhea" id="RHEA:77331"/>
        <dbReference type="ChEBI" id="CHEBI:36655"/>
        <dbReference type="ChEBI" id="CHEBI:46911"/>
        <dbReference type="ChEBI" id="CHEBI:57305"/>
        <dbReference type="ChEBI" id="CHEBI:58802"/>
    </reaction>
</comment>
<dbReference type="EMBL" id="JABFTP020000083">
    <property type="protein sequence ID" value="KAL3275101.1"/>
    <property type="molecule type" value="Genomic_DNA"/>
</dbReference>
<evidence type="ECO:0000256" key="27">
    <source>
        <dbReference type="ARBA" id="ARBA00043826"/>
    </source>
</evidence>
<dbReference type="GO" id="GO:0016223">
    <property type="term" value="F:beta-alanine:pyruvate transaminase activity"/>
    <property type="evidence" value="ECO:0007669"/>
    <property type="project" value="UniProtKB-EC"/>
</dbReference>
<dbReference type="EC" id="2.6.1.40" evidence="12"/>
<evidence type="ECO:0000256" key="22">
    <source>
        <dbReference type="ARBA" id="ARBA00043751"/>
    </source>
</evidence>
<dbReference type="InterPro" id="IPR005814">
    <property type="entry name" value="Aminotrans_3"/>
</dbReference>
<comment type="catalytic activity">
    <reaction evidence="20">
        <text>(R)-3-amino-2-methylpropanoate + pyruvate = 2-methyl-3-oxopropanoate + L-alanine</text>
        <dbReference type="Rhea" id="RHEA:18393"/>
        <dbReference type="ChEBI" id="CHEBI:15361"/>
        <dbReference type="ChEBI" id="CHEBI:57700"/>
        <dbReference type="ChEBI" id="CHEBI:57731"/>
        <dbReference type="ChEBI" id="CHEBI:57972"/>
        <dbReference type="EC" id="2.6.1.40"/>
    </reaction>
    <physiologicalReaction direction="left-to-right" evidence="20">
        <dbReference type="Rhea" id="RHEA:18394"/>
    </physiologicalReaction>
</comment>
<evidence type="ECO:0000256" key="12">
    <source>
        <dbReference type="ARBA" id="ARBA00039130"/>
    </source>
</evidence>
<dbReference type="FunFam" id="3.40.640.10:FF:000055">
    <property type="entry name" value="Alanine--glyoxylate aminotransferase 2, mitochondrial"/>
    <property type="match status" value="1"/>
</dbReference>
<evidence type="ECO:0000256" key="13">
    <source>
        <dbReference type="ARBA" id="ARBA00039862"/>
    </source>
</evidence>
<proteinExistence type="inferred from homology"/>
<evidence type="ECO:0000256" key="7">
    <source>
        <dbReference type="ARBA" id="ARBA00022679"/>
    </source>
</evidence>
<comment type="catalytic activity">
    <reaction evidence="34">
        <text>N(omega),N(omega)-dimethyl-L-arginine + 2-oxobutanoate = 5-(3,3-dimethylguanidino)-2-oxopentanoate + (2S)-2-aminobutanoate</text>
        <dbReference type="Rhea" id="RHEA:77351"/>
        <dbReference type="ChEBI" id="CHEBI:16763"/>
        <dbReference type="ChEBI" id="CHEBI:58326"/>
        <dbReference type="ChEBI" id="CHEBI:74359"/>
        <dbReference type="ChEBI" id="CHEBI:197301"/>
    </reaction>
</comment>
<evidence type="ECO:0000256" key="26">
    <source>
        <dbReference type="ARBA" id="ARBA00043825"/>
    </source>
</evidence>
<comment type="subunit">
    <text evidence="4">Homotetramer.</text>
</comment>
<reference evidence="40 41" key="1">
    <citation type="journal article" date="2021" name="BMC Biol.">
        <title>Horizontally acquired antibacterial genes associated with adaptive radiation of ladybird beetles.</title>
        <authorList>
            <person name="Li H.S."/>
            <person name="Tang X.F."/>
            <person name="Huang Y.H."/>
            <person name="Xu Z.Y."/>
            <person name="Chen M.L."/>
            <person name="Du X.Y."/>
            <person name="Qiu B.Y."/>
            <person name="Chen P.T."/>
            <person name="Zhang W."/>
            <person name="Slipinski A."/>
            <person name="Escalona H.E."/>
            <person name="Waterhouse R.M."/>
            <person name="Zwick A."/>
            <person name="Pang H."/>
        </authorList>
    </citation>
    <scope>NUCLEOTIDE SEQUENCE [LARGE SCALE GENOMIC DNA]</scope>
    <source>
        <strain evidence="40">SYSU2018</strain>
    </source>
</reference>
<comment type="function">
    <text evidence="38">Multifunctional aminotransferase with a broad substrate specificity. Catalyzes the conversion of glyoxylate to glycine using alanine as the amino donor. Catalyzes metabolism of not L- but the D-isomer of D-beta-aminoisobutyric acid to generate 2-methyl-3-oxopropanoate and alanine. Catalyzes the transfer of the amino group from beta-alanine to pyruvate to yield L-alanine and 3-oxopropanoate. Can metabolize NG-monomethyl-L-arginine (NMMA), asymmetric NG,NG-dimethyl-L-arginine (ADMA) and symmetric NG,N'G-dimethyl-L-arginine (SDMA). ADMA is a potent inhibitor of nitric-oxide (NO) synthase, and this activity provides mechanism through which the kidney regulates blood pressure.</text>
</comment>
<evidence type="ECO:0000256" key="8">
    <source>
        <dbReference type="ARBA" id="ARBA00022898"/>
    </source>
</evidence>
<evidence type="ECO:0000256" key="18">
    <source>
        <dbReference type="ARBA" id="ARBA00043669"/>
    </source>
</evidence>
<accession>A0ABD2N8H4</accession>
<sequence>MIVRRAINGERSEQLPLTCQQTFILTTGRSVEEISKIRQNNVNPILNPLYKKPLLIHQGHMQWLFDNDGKRYLDMFGGICTVSVGHCHPTITEVVSEQFKSLVHISNLYHQPKLFEYSKKLAEKMPGDLKVVYLLNSGSEANDLAILLARLYTGNNEILSLKNCYHGMSYQTMGLTSISHYKYPVVPPVAMHNVMNPDIFRGIWGGSHCRDSPVQTSRQCSCSSSECQACDKYIDVLKNEFRSTISRGKLAGFFAESIQGIGGTVQFPKNYIKKAYEIVKDNNGLFISDEVQTGFGRTGDHFWGFEGHGIIPDIVTMAKGIGNGFPMSAVVTTKEISQALTKASHFNTFGGNAVASAVGLAVLEIIEKEKLQQNSKEVGTYLLTELGKMKQRIPNIGDVRGKGLMIGVELIESDGNFTSLSHDKYESFFEKCKDMGLLIGTGGFNKNVVRIKPPMCITKEDADFTLEVIEKALLATIH</sequence>
<comment type="catalytic activity">
    <reaction evidence="33">
        <text>2-oxohexanoate + N(omega),N(omega)-dimethyl-L-arginine = L-2-aminohexanoate + 5-(3,3-dimethylguanidino)-2-oxopentanoate</text>
        <dbReference type="Rhea" id="RHEA:77363"/>
        <dbReference type="ChEBI" id="CHEBI:35177"/>
        <dbReference type="ChEBI" id="CHEBI:58326"/>
        <dbReference type="ChEBI" id="CHEBI:58455"/>
        <dbReference type="ChEBI" id="CHEBI:197301"/>
    </reaction>
</comment>
<comment type="catalytic activity">
    <reaction evidence="25">
        <text>N(omega),N('omega)-dimethyl-L-arginine + pyruvate = 5-(3,3'-dimethylguanidino)-2-oxopentanoate + L-alanine</text>
        <dbReference type="Rhea" id="RHEA:77307"/>
        <dbReference type="ChEBI" id="CHEBI:15361"/>
        <dbReference type="ChEBI" id="CHEBI:57972"/>
        <dbReference type="ChEBI" id="CHEBI:197308"/>
        <dbReference type="ChEBI" id="CHEBI:197310"/>
    </reaction>
</comment>
<keyword evidence="41" id="KW-1185">Reference proteome</keyword>
<comment type="catalytic activity">
    <reaction evidence="35">
        <text>N(omega)-methyl-L-arginine + glyoxylate = 5-(3-methylguanidino)-2-oxopentanoate + glycine</text>
        <dbReference type="Rhea" id="RHEA:77323"/>
        <dbReference type="ChEBI" id="CHEBI:36655"/>
        <dbReference type="ChEBI" id="CHEBI:57305"/>
        <dbReference type="ChEBI" id="CHEBI:114953"/>
        <dbReference type="ChEBI" id="CHEBI:197314"/>
    </reaction>
</comment>
<dbReference type="GO" id="GO:0047305">
    <property type="term" value="F:(R)-3-amino-2-methylpropionate-pyruvate transaminase activity"/>
    <property type="evidence" value="ECO:0007669"/>
    <property type="project" value="UniProtKB-EC"/>
</dbReference>
<evidence type="ECO:0000256" key="14">
    <source>
        <dbReference type="ARBA" id="ARBA00041662"/>
    </source>
</evidence>
<dbReference type="EC" id="2.6.1.44" evidence="5"/>
<evidence type="ECO:0000256" key="23">
    <source>
        <dbReference type="ARBA" id="ARBA00043758"/>
    </source>
</evidence>
<comment type="catalytic activity">
    <reaction evidence="11">
        <text>glyoxylate + L-alanine = glycine + pyruvate</text>
        <dbReference type="Rhea" id="RHEA:24248"/>
        <dbReference type="ChEBI" id="CHEBI:15361"/>
        <dbReference type="ChEBI" id="CHEBI:36655"/>
        <dbReference type="ChEBI" id="CHEBI:57305"/>
        <dbReference type="ChEBI" id="CHEBI:57972"/>
        <dbReference type="EC" id="2.6.1.44"/>
    </reaction>
    <physiologicalReaction direction="left-to-right" evidence="11">
        <dbReference type="Rhea" id="RHEA:24249"/>
    </physiologicalReaction>
</comment>
<keyword evidence="9" id="KW-0809">Transit peptide</keyword>
<evidence type="ECO:0000256" key="24">
    <source>
        <dbReference type="ARBA" id="ARBA00043777"/>
    </source>
</evidence>
<name>A0ABD2N8H4_9CUCU</name>
<comment type="catalytic activity">
    <reaction evidence="23">
        <text>N(omega)-methyl-L-arginine + pyruvate = 5-(3-methylguanidino)-2-oxopentanoate + L-alanine</text>
        <dbReference type="Rhea" id="RHEA:77319"/>
        <dbReference type="ChEBI" id="CHEBI:15361"/>
        <dbReference type="ChEBI" id="CHEBI:57972"/>
        <dbReference type="ChEBI" id="CHEBI:114953"/>
        <dbReference type="ChEBI" id="CHEBI:197314"/>
    </reaction>
</comment>
<keyword evidence="7" id="KW-0808">Transferase</keyword>
<evidence type="ECO:0000256" key="10">
    <source>
        <dbReference type="ARBA" id="ARBA00023128"/>
    </source>
</evidence>
<evidence type="ECO:0000256" key="32">
    <source>
        <dbReference type="ARBA" id="ARBA00048264"/>
    </source>
</evidence>
<evidence type="ECO:0000256" key="9">
    <source>
        <dbReference type="ARBA" id="ARBA00022946"/>
    </source>
</evidence>
<comment type="catalytic activity">
    <reaction evidence="27">
        <text>2-oxopentanoate + N(omega),N(omega)-dimethyl-L-arginine = 5-(3,3-dimethylguanidino)-2-oxopentanoate + L-2-aminopentanoate</text>
        <dbReference type="Rhea" id="RHEA:77359"/>
        <dbReference type="ChEBI" id="CHEBI:28644"/>
        <dbReference type="ChEBI" id="CHEBI:58326"/>
        <dbReference type="ChEBI" id="CHEBI:58441"/>
        <dbReference type="ChEBI" id="CHEBI:197301"/>
    </reaction>
</comment>
<dbReference type="Gene3D" id="3.40.640.10">
    <property type="entry name" value="Type I PLP-dependent aspartate aminotransferase-like (Major domain)"/>
    <property type="match status" value="1"/>
</dbReference>
<evidence type="ECO:0000256" key="11">
    <source>
        <dbReference type="ARBA" id="ARBA00033660"/>
    </source>
</evidence>
<dbReference type="EC" id="2.6.1.18" evidence="28"/>
<evidence type="ECO:0000256" key="3">
    <source>
        <dbReference type="ARBA" id="ARBA00008954"/>
    </source>
</evidence>
<dbReference type="PIRSF" id="PIRSF000521">
    <property type="entry name" value="Transaminase_4ab_Lys_Orn"/>
    <property type="match status" value="1"/>
</dbReference>
<comment type="catalytic activity">
    <reaction evidence="19">
        <text>(2S)-2-aminobutanoate + glyoxylate = 2-oxobutanoate + glycine</text>
        <dbReference type="Rhea" id="RHEA:77339"/>
        <dbReference type="ChEBI" id="CHEBI:16763"/>
        <dbReference type="ChEBI" id="CHEBI:36655"/>
        <dbReference type="ChEBI" id="CHEBI:57305"/>
        <dbReference type="ChEBI" id="CHEBI:74359"/>
    </reaction>
</comment>
<gene>
    <name evidence="40" type="ORF">HHI36_019872</name>
</gene>
<evidence type="ECO:0000256" key="36">
    <source>
        <dbReference type="ARBA" id="ARBA00048916"/>
    </source>
</evidence>
<keyword evidence="6" id="KW-0032">Aminotransferase</keyword>
<comment type="catalytic activity">
    <reaction evidence="21">
        <text>N(omega),N(omega)-dimethyl-L-arginine + oxaloacetate = 5-(3,3-dimethylguanidino)-2-oxopentanoate + L-aspartate</text>
        <dbReference type="Rhea" id="RHEA:77343"/>
        <dbReference type="ChEBI" id="CHEBI:16452"/>
        <dbReference type="ChEBI" id="CHEBI:29991"/>
        <dbReference type="ChEBI" id="CHEBI:58326"/>
        <dbReference type="ChEBI" id="CHEBI:197301"/>
    </reaction>
</comment>
<evidence type="ECO:0000256" key="39">
    <source>
        <dbReference type="RuleBase" id="RU003560"/>
    </source>
</evidence>
<comment type="catalytic activity">
    <reaction evidence="24">
        <text>L-ornithine + pyruvate = 5-amino-2-oxopentanoate + L-alanine</text>
        <dbReference type="Rhea" id="RHEA:77327"/>
        <dbReference type="ChEBI" id="CHEBI:15361"/>
        <dbReference type="ChEBI" id="CHEBI:46911"/>
        <dbReference type="ChEBI" id="CHEBI:57972"/>
        <dbReference type="ChEBI" id="CHEBI:58802"/>
    </reaction>
</comment>
<evidence type="ECO:0000256" key="30">
    <source>
        <dbReference type="ARBA" id="ARBA00044258"/>
    </source>
</evidence>
<organism evidence="40 41">
    <name type="scientific">Cryptolaemus montrouzieri</name>
    <dbReference type="NCBI Taxonomy" id="559131"/>
    <lineage>
        <taxon>Eukaryota</taxon>
        <taxon>Metazoa</taxon>
        <taxon>Ecdysozoa</taxon>
        <taxon>Arthropoda</taxon>
        <taxon>Hexapoda</taxon>
        <taxon>Insecta</taxon>
        <taxon>Pterygota</taxon>
        <taxon>Neoptera</taxon>
        <taxon>Endopterygota</taxon>
        <taxon>Coleoptera</taxon>
        <taxon>Polyphaga</taxon>
        <taxon>Cucujiformia</taxon>
        <taxon>Coccinelloidea</taxon>
        <taxon>Coccinellidae</taxon>
        <taxon>Scymninae</taxon>
        <taxon>Scymnini</taxon>
        <taxon>Cryptolaemus</taxon>
    </lineage>
</organism>
<comment type="catalytic activity">
    <reaction evidence="22">
        <text>2-oxobutanoate + L-alanine = (2S)-2-aminobutanoate + pyruvate</text>
        <dbReference type="Rhea" id="RHEA:77355"/>
        <dbReference type="ChEBI" id="CHEBI:15361"/>
        <dbReference type="ChEBI" id="CHEBI:16763"/>
        <dbReference type="ChEBI" id="CHEBI:57972"/>
        <dbReference type="ChEBI" id="CHEBI:74359"/>
        <dbReference type="EC" id="2.6.1.44"/>
    </reaction>
</comment>
<protein>
    <recommendedName>
        <fullName evidence="13">Alanine--glyoxylate aminotransferase 2, mitochondrial</fullName>
        <ecNumber evidence="28">2.6.1.18</ecNumber>
        <ecNumber evidence="12">2.6.1.40</ecNumber>
        <ecNumber evidence="5">2.6.1.44</ecNumber>
    </recommendedName>
    <alternativeName>
        <fullName evidence="14">(R)-3-amino-2-methylpropionate--pyruvate transaminase</fullName>
    </alternativeName>
    <alternativeName>
        <fullName evidence="16">Beta-ALAAT II</fullName>
    </alternativeName>
    <alternativeName>
        <fullName evidence="17">Beta-alanine-pyruvate aminotransferase</fullName>
    </alternativeName>
    <alternativeName>
        <fullName evidence="30">D-3-aminoisobutyrate-pyruvate aminotransferase</fullName>
    </alternativeName>
    <alternativeName>
        <fullName evidence="15">D-AIBAT</fullName>
    </alternativeName>
    <alternativeName>
        <fullName evidence="29">D-beta-aminoisobutyrate-pyruvate aminotransferase</fullName>
    </alternativeName>
</protein>
<evidence type="ECO:0000256" key="2">
    <source>
        <dbReference type="ARBA" id="ARBA00004173"/>
    </source>
</evidence>
<dbReference type="SUPFAM" id="SSF53383">
    <property type="entry name" value="PLP-dependent transferases"/>
    <property type="match status" value="1"/>
</dbReference>
<comment type="catalytic activity">
    <reaction evidence="26">
        <text>3-oxopropanoate + L-alanine = beta-alanine + pyruvate</text>
        <dbReference type="Rhea" id="RHEA:14077"/>
        <dbReference type="ChEBI" id="CHEBI:15361"/>
        <dbReference type="ChEBI" id="CHEBI:33190"/>
        <dbReference type="ChEBI" id="CHEBI:57966"/>
        <dbReference type="ChEBI" id="CHEBI:57972"/>
        <dbReference type="EC" id="2.6.1.18"/>
    </reaction>
    <physiologicalReaction direction="right-to-left" evidence="26">
        <dbReference type="Rhea" id="RHEA:14079"/>
    </physiologicalReaction>
</comment>
<dbReference type="Proteomes" id="UP001516400">
    <property type="component" value="Unassembled WGS sequence"/>
</dbReference>
<dbReference type="PANTHER" id="PTHR45688">
    <property type="match status" value="1"/>
</dbReference>
<evidence type="ECO:0000313" key="40">
    <source>
        <dbReference type="EMBL" id="KAL3275101.1"/>
    </source>
</evidence>
<comment type="catalytic activity">
    <reaction evidence="31">
        <text>N(omega),N(omega)-dimethyl-L-arginine + glyoxylate = 5-(3,3-dimethylguanidino)-2-oxopentanoate + glycine</text>
        <dbReference type="Rhea" id="RHEA:77311"/>
        <dbReference type="ChEBI" id="CHEBI:36655"/>
        <dbReference type="ChEBI" id="CHEBI:57305"/>
        <dbReference type="ChEBI" id="CHEBI:58326"/>
        <dbReference type="ChEBI" id="CHEBI:197301"/>
    </reaction>
</comment>
<evidence type="ECO:0000256" key="4">
    <source>
        <dbReference type="ARBA" id="ARBA00011881"/>
    </source>
</evidence>
<dbReference type="GO" id="GO:0008453">
    <property type="term" value="F:alanine-glyoxylate transaminase activity"/>
    <property type="evidence" value="ECO:0007669"/>
    <property type="project" value="UniProtKB-EC"/>
</dbReference>
<evidence type="ECO:0000256" key="20">
    <source>
        <dbReference type="ARBA" id="ARBA00043726"/>
    </source>
</evidence>
<dbReference type="Gene3D" id="3.90.1150.10">
    <property type="entry name" value="Aspartate Aminotransferase, domain 1"/>
    <property type="match status" value="1"/>
</dbReference>
<comment type="cofactor">
    <cofactor evidence="1">
        <name>pyridoxal 5'-phosphate</name>
        <dbReference type="ChEBI" id="CHEBI:597326"/>
    </cofactor>
</comment>
<dbReference type="InterPro" id="IPR049704">
    <property type="entry name" value="Aminotrans_3_PPA_site"/>
</dbReference>
<comment type="similarity">
    <text evidence="3 39">Belongs to the class-III pyridoxal-phosphate-dependent aminotransferase family.</text>
</comment>
<keyword evidence="10" id="KW-0496">Mitochondrion</keyword>
<dbReference type="PANTHER" id="PTHR45688:SF3">
    <property type="entry name" value="ALANINE--GLYOXYLATE AMINOTRANSFERASE 2, MITOCHONDRIAL"/>
    <property type="match status" value="1"/>
</dbReference>
<evidence type="ECO:0000256" key="15">
    <source>
        <dbReference type="ARBA" id="ARBA00041845"/>
    </source>
</evidence>
<dbReference type="AlphaFoldDB" id="A0ABD2N8H4"/>
<evidence type="ECO:0000256" key="17">
    <source>
        <dbReference type="ARBA" id="ARBA00042669"/>
    </source>
</evidence>
<comment type="catalytic activity">
    <reaction evidence="36">
        <text>oxaloacetate + L-alanine = L-aspartate + pyruvate</text>
        <dbReference type="Rhea" id="RHEA:77347"/>
        <dbReference type="ChEBI" id="CHEBI:15361"/>
        <dbReference type="ChEBI" id="CHEBI:16452"/>
        <dbReference type="ChEBI" id="CHEBI:29991"/>
        <dbReference type="ChEBI" id="CHEBI:57972"/>
    </reaction>
</comment>
<evidence type="ECO:0000256" key="19">
    <source>
        <dbReference type="ARBA" id="ARBA00043679"/>
    </source>
</evidence>
<dbReference type="PROSITE" id="PS00600">
    <property type="entry name" value="AA_TRANSFER_CLASS_3"/>
    <property type="match status" value="1"/>
</dbReference>
<dbReference type="Pfam" id="PF00202">
    <property type="entry name" value="Aminotran_3"/>
    <property type="match status" value="1"/>
</dbReference>
<comment type="caution">
    <text evidence="40">The sequence shown here is derived from an EMBL/GenBank/DDBJ whole genome shotgun (WGS) entry which is preliminary data.</text>
</comment>
<evidence type="ECO:0000256" key="38">
    <source>
        <dbReference type="ARBA" id="ARBA00058068"/>
    </source>
</evidence>
<evidence type="ECO:0000256" key="1">
    <source>
        <dbReference type="ARBA" id="ARBA00001933"/>
    </source>
</evidence>
<evidence type="ECO:0000256" key="28">
    <source>
        <dbReference type="ARBA" id="ARBA00044055"/>
    </source>
</evidence>
<dbReference type="InterPro" id="IPR015421">
    <property type="entry name" value="PyrdxlP-dep_Trfase_major"/>
</dbReference>
<dbReference type="InterPro" id="IPR015422">
    <property type="entry name" value="PyrdxlP-dep_Trfase_small"/>
</dbReference>
<dbReference type="CDD" id="cd00610">
    <property type="entry name" value="OAT_like"/>
    <property type="match status" value="1"/>
</dbReference>
<comment type="catalytic activity">
    <reaction evidence="37">
        <text>N(omega),N('omega)-dimethyl-L-arginine + glyoxylate = 5-(3,3'-dimethylguanidino)-2-oxopentanoate + glycine</text>
        <dbReference type="Rhea" id="RHEA:77315"/>
        <dbReference type="ChEBI" id="CHEBI:36655"/>
        <dbReference type="ChEBI" id="CHEBI:57305"/>
        <dbReference type="ChEBI" id="CHEBI:197308"/>
        <dbReference type="ChEBI" id="CHEBI:197310"/>
    </reaction>
</comment>
<dbReference type="GO" id="GO:0005739">
    <property type="term" value="C:mitochondrion"/>
    <property type="evidence" value="ECO:0007669"/>
    <property type="project" value="UniProtKB-SubCell"/>
</dbReference>
<comment type="catalytic activity">
    <reaction evidence="18">
        <text>N(omega),N(omega)-dimethyl-L-arginine + pyruvate = 5-(3,3-dimethylguanidino)-2-oxopentanoate + L-alanine</text>
        <dbReference type="Rhea" id="RHEA:77303"/>
        <dbReference type="ChEBI" id="CHEBI:15361"/>
        <dbReference type="ChEBI" id="CHEBI:57972"/>
        <dbReference type="ChEBI" id="CHEBI:58326"/>
        <dbReference type="ChEBI" id="CHEBI:197301"/>
    </reaction>
</comment>
<evidence type="ECO:0000256" key="33">
    <source>
        <dbReference type="ARBA" id="ARBA00048500"/>
    </source>
</evidence>
<keyword evidence="8 39" id="KW-0663">Pyridoxal phosphate</keyword>
<evidence type="ECO:0000256" key="35">
    <source>
        <dbReference type="ARBA" id="ARBA00048760"/>
    </source>
</evidence>
<evidence type="ECO:0000256" key="5">
    <source>
        <dbReference type="ARBA" id="ARBA00013049"/>
    </source>
</evidence>
<evidence type="ECO:0000256" key="16">
    <source>
        <dbReference type="ARBA" id="ARBA00042611"/>
    </source>
</evidence>
<evidence type="ECO:0000256" key="34">
    <source>
        <dbReference type="ARBA" id="ARBA00048560"/>
    </source>
</evidence>
<evidence type="ECO:0000256" key="37">
    <source>
        <dbReference type="ARBA" id="ARBA00049480"/>
    </source>
</evidence>
<evidence type="ECO:0000313" key="41">
    <source>
        <dbReference type="Proteomes" id="UP001516400"/>
    </source>
</evidence>
<evidence type="ECO:0000256" key="6">
    <source>
        <dbReference type="ARBA" id="ARBA00022576"/>
    </source>
</evidence>
<evidence type="ECO:0000256" key="25">
    <source>
        <dbReference type="ARBA" id="ARBA00043798"/>
    </source>
</evidence>
<evidence type="ECO:0000256" key="21">
    <source>
        <dbReference type="ARBA" id="ARBA00043749"/>
    </source>
</evidence>
<comment type="subcellular location">
    <subcellularLocation>
        <location evidence="2">Mitochondrion</location>
    </subcellularLocation>
</comment>